<keyword evidence="5 14" id="KW-0808">Transferase</keyword>
<evidence type="ECO:0000313" key="15">
    <source>
        <dbReference type="Proteomes" id="UP001151582"/>
    </source>
</evidence>
<sequence length="492" mass="54259">MATIPIVDSIAAIYGEHAGQEKYVGAPPAVRMQRYHDLVKTFQAAYHRSPEFIARAPGRVNIIDIDSTRLEWSNYFKCGYKGAHQYLKRSEIRGMECLVEGNIPTGAGLSSSSAFVSCAAIATLMAQSASLDKRMITEIAIRSERYVGVNSGGMDQACSIMTNPQSASFIEFHPHLKVTPVAFPQITPALTFVMADSLVSADKLVSAPTCYNLRVVETRLGALVLSKFLNLQPRPRIRAAHPLTYKLIMDEYFSQQAEQLQLNTATQPTRSPVEIWEHRLQAMLQCLTRAFRQVIPVDGAIENGVAPIAIAQYLGLPWEQLAEVVEMDKYPVQATTFQLYRRARHVYSEALRVVRFRATCESFTTRVETESTGPGPNSSPVQTLYQTLGQFMNQSHESCRDDFDCSCPELDTLVGICRAAGAVGSRLTGAGWGGYTVSLVPGNQVTQFMEQVTKQYYESRLSAADLRDKAAAILFASQPGHGAMVLRLPTKG</sequence>
<dbReference type="GO" id="GO:0006012">
    <property type="term" value="P:galactose metabolic process"/>
    <property type="evidence" value="ECO:0007669"/>
    <property type="project" value="InterPro"/>
</dbReference>
<dbReference type="Gene3D" id="1.20.1440.340">
    <property type="match status" value="1"/>
</dbReference>
<dbReference type="Pfam" id="PF00288">
    <property type="entry name" value="GHMP_kinases_N"/>
    <property type="match status" value="1"/>
</dbReference>
<dbReference type="EMBL" id="JANBQB010000171">
    <property type="protein sequence ID" value="KAJ1980392.1"/>
    <property type="molecule type" value="Genomic_DNA"/>
</dbReference>
<organism evidence="14 15">
    <name type="scientific">Dimargaris verticillata</name>
    <dbReference type="NCBI Taxonomy" id="2761393"/>
    <lineage>
        <taxon>Eukaryota</taxon>
        <taxon>Fungi</taxon>
        <taxon>Fungi incertae sedis</taxon>
        <taxon>Zoopagomycota</taxon>
        <taxon>Kickxellomycotina</taxon>
        <taxon>Dimargaritomycetes</taxon>
        <taxon>Dimargaritales</taxon>
        <taxon>Dimargaritaceae</taxon>
        <taxon>Dimargaris</taxon>
    </lineage>
</organism>
<dbReference type="Pfam" id="PF08544">
    <property type="entry name" value="GHMP_kinases_C"/>
    <property type="match status" value="1"/>
</dbReference>
<keyword evidence="8" id="KW-0067">ATP-binding</keyword>
<reference evidence="14" key="1">
    <citation type="submission" date="2022-07" db="EMBL/GenBank/DDBJ databases">
        <title>Phylogenomic reconstructions and comparative analyses of Kickxellomycotina fungi.</title>
        <authorList>
            <person name="Reynolds N.K."/>
            <person name="Stajich J.E."/>
            <person name="Barry K."/>
            <person name="Grigoriev I.V."/>
            <person name="Crous P."/>
            <person name="Smith M.E."/>
        </authorList>
    </citation>
    <scope>NUCLEOTIDE SEQUENCE</scope>
    <source>
        <strain evidence="14">RSA 567</strain>
    </source>
</reference>
<dbReference type="InterPro" id="IPR006206">
    <property type="entry name" value="Mevalonate/galactokinase"/>
</dbReference>
<dbReference type="PANTHER" id="PTHR10457">
    <property type="entry name" value="MEVALONATE KINASE/GALACTOKINASE"/>
    <property type="match status" value="1"/>
</dbReference>
<evidence type="ECO:0000313" key="14">
    <source>
        <dbReference type="EMBL" id="KAJ1980392.1"/>
    </source>
</evidence>
<dbReference type="Pfam" id="PF10509">
    <property type="entry name" value="GalKase_gal_bdg"/>
    <property type="match status" value="1"/>
</dbReference>
<dbReference type="OrthoDB" id="187738at2759"/>
<dbReference type="SUPFAM" id="SSF55060">
    <property type="entry name" value="GHMP Kinase, C-terminal domain"/>
    <property type="match status" value="1"/>
</dbReference>
<dbReference type="PANTHER" id="PTHR10457:SF7">
    <property type="entry name" value="GALACTOKINASE-RELATED"/>
    <property type="match status" value="1"/>
</dbReference>
<evidence type="ECO:0000256" key="4">
    <source>
        <dbReference type="ARBA" id="ARBA00019487"/>
    </source>
</evidence>
<dbReference type="GO" id="GO:0004335">
    <property type="term" value="F:galactokinase activity"/>
    <property type="evidence" value="ECO:0007669"/>
    <property type="project" value="UniProtKB-EC"/>
</dbReference>
<dbReference type="InterPro" id="IPR006203">
    <property type="entry name" value="GHMP_knse_ATP-bd_CS"/>
</dbReference>
<dbReference type="InterPro" id="IPR006204">
    <property type="entry name" value="GHMP_kinase_N_dom"/>
</dbReference>
<dbReference type="GO" id="GO:0005829">
    <property type="term" value="C:cytosol"/>
    <property type="evidence" value="ECO:0007669"/>
    <property type="project" value="TreeGrafter"/>
</dbReference>
<dbReference type="Proteomes" id="UP001151582">
    <property type="component" value="Unassembled WGS sequence"/>
</dbReference>
<evidence type="ECO:0000259" key="12">
    <source>
        <dbReference type="Pfam" id="PF08544"/>
    </source>
</evidence>
<evidence type="ECO:0000256" key="10">
    <source>
        <dbReference type="ARBA" id="ARBA00049538"/>
    </source>
</evidence>
<comment type="catalytic activity">
    <reaction evidence="10">
        <text>alpha-D-galactose + ATP = alpha-D-galactose 1-phosphate + ADP + H(+)</text>
        <dbReference type="Rhea" id="RHEA:13553"/>
        <dbReference type="ChEBI" id="CHEBI:15378"/>
        <dbReference type="ChEBI" id="CHEBI:28061"/>
        <dbReference type="ChEBI" id="CHEBI:30616"/>
        <dbReference type="ChEBI" id="CHEBI:58336"/>
        <dbReference type="ChEBI" id="CHEBI:456216"/>
        <dbReference type="EC" id="2.7.1.6"/>
    </reaction>
    <physiologicalReaction direction="left-to-right" evidence="10">
        <dbReference type="Rhea" id="RHEA:13554"/>
    </physiologicalReaction>
</comment>
<comment type="pathway">
    <text evidence="1">Carbohydrate metabolism; galactose metabolism.</text>
</comment>
<keyword evidence="15" id="KW-1185">Reference proteome</keyword>
<protein>
    <recommendedName>
        <fullName evidence="4">Galactokinase</fullName>
        <ecNumber evidence="3">2.7.1.6</ecNumber>
    </recommendedName>
    <alternativeName>
        <fullName evidence="9">Galactose kinase</fullName>
    </alternativeName>
</protein>
<feature type="domain" description="GHMP kinase C-terminal" evidence="12">
    <location>
        <begin position="385"/>
        <end position="457"/>
    </location>
</feature>
<evidence type="ECO:0000256" key="8">
    <source>
        <dbReference type="ARBA" id="ARBA00022840"/>
    </source>
</evidence>
<accession>A0A9W8B1R4</accession>
<name>A0A9W8B1R4_9FUNG</name>
<dbReference type="SUPFAM" id="SSF54211">
    <property type="entry name" value="Ribosomal protein S5 domain 2-like"/>
    <property type="match status" value="1"/>
</dbReference>
<dbReference type="InterPro" id="IPR013750">
    <property type="entry name" value="GHMP_kinase_C_dom"/>
</dbReference>
<evidence type="ECO:0000256" key="2">
    <source>
        <dbReference type="ARBA" id="ARBA00006566"/>
    </source>
</evidence>
<evidence type="ECO:0000256" key="6">
    <source>
        <dbReference type="ARBA" id="ARBA00022741"/>
    </source>
</evidence>
<evidence type="ECO:0000256" key="7">
    <source>
        <dbReference type="ARBA" id="ARBA00022777"/>
    </source>
</evidence>
<dbReference type="PRINTS" id="PR00959">
    <property type="entry name" value="MEVGALKINASE"/>
</dbReference>
<proteinExistence type="inferred from homology"/>
<evidence type="ECO:0000256" key="5">
    <source>
        <dbReference type="ARBA" id="ARBA00022679"/>
    </source>
</evidence>
<dbReference type="PRINTS" id="PR00473">
    <property type="entry name" value="GALCTOKINASE"/>
</dbReference>
<gene>
    <name evidence="14" type="primary">GAL1</name>
    <name evidence="14" type="ORF">H4R34_002475</name>
</gene>
<comment type="caution">
    <text evidence="14">The sequence shown here is derived from an EMBL/GenBank/DDBJ whole genome shotgun (WGS) entry which is preliminary data.</text>
</comment>
<comment type="similarity">
    <text evidence="2">Belongs to the GHMP kinase family. GalK subfamily.</text>
</comment>
<dbReference type="EC" id="2.7.1.6" evidence="3"/>
<evidence type="ECO:0000259" key="11">
    <source>
        <dbReference type="Pfam" id="PF00288"/>
    </source>
</evidence>
<evidence type="ECO:0000256" key="1">
    <source>
        <dbReference type="ARBA" id="ARBA00004947"/>
    </source>
</evidence>
<dbReference type="InterPro" id="IPR014721">
    <property type="entry name" value="Ribsml_uS5_D2-typ_fold_subgr"/>
</dbReference>
<dbReference type="PIRSF" id="PIRSF000530">
    <property type="entry name" value="Galactokinase"/>
    <property type="match status" value="1"/>
</dbReference>
<dbReference type="InterPro" id="IPR020568">
    <property type="entry name" value="Ribosomal_Su5_D2-typ_SF"/>
</dbReference>
<dbReference type="InterPro" id="IPR000705">
    <property type="entry name" value="Galactokinase"/>
</dbReference>
<evidence type="ECO:0000256" key="9">
    <source>
        <dbReference type="ARBA" id="ARBA00029590"/>
    </source>
</evidence>
<dbReference type="InterPro" id="IPR036554">
    <property type="entry name" value="GHMP_kinase_C_sf"/>
</dbReference>
<dbReference type="GO" id="GO:0005524">
    <property type="term" value="F:ATP binding"/>
    <property type="evidence" value="ECO:0007669"/>
    <property type="project" value="UniProtKB-KW"/>
</dbReference>
<dbReference type="Gene3D" id="3.30.230.10">
    <property type="match status" value="2"/>
</dbReference>
<evidence type="ECO:0000259" key="13">
    <source>
        <dbReference type="Pfam" id="PF10509"/>
    </source>
</evidence>
<dbReference type="InterPro" id="IPR019539">
    <property type="entry name" value="GalKase_N"/>
</dbReference>
<evidence type="ECO:0000256" key="3">
    <source>
        <dbReference type="ARBA" id="ARBA00012315"/>
    </source>
</evidence>
<feature type="domain" description="Galactokinase N-terminal" evidence="13">
    <location>
        <begin position="40"/>
        <end position="63"/>
    </location>
</feature>
<keyword evidence="7" id="KW-0418">Kinase</keyword>
<dbReference type="AlphaFoldDB" id="A0A9W8B1R4"/>
<keyword evidence="6" id="KW-0547">Nucleotide-binding</keyword>
<feature type="domain" description="GHMP kinase N-terminal" evidence="11">
    <location>
        <begin position="83"/>
        <end position="161"/>
    </location>
</feature>
<dbReference type="Gene3D" id="3.30.70.3170">
    <property type="match status" value="1"/>
</dbReference>
<dbReference type="PROSITE" id="PS00627">
    <property type="entry name" value="GHMP_KINASES_ATP"/>
    <property type="match status" value="1"/>
</dbReference>